<gene>
    <name evidence="2" type="ORF">MNBD_BACTEROID04-1798</name>
</gene>
<accession>A0A3B0ULT9</accession>
<dbReference type="InterPro" id="IPR055378">
    <property type="entry name" value="GH3_C"/>
</dbReference>
<feature type="domain" description="GH3 C-terminal" evidence="1">
    <location>
        <begin position="3"/>
        <end position="70"/>
    </location>
</feature>
<name>A0A3B0ULT9_9ZZZZ</name>
<evidence type="ECO:0000313" key="2">
    <source>
        <dbReference type="EMBL" id="VAW25529.1"/>
    </source>
</evidence>
<feature type="non-terminal residue" evidence="2">
    <location>
        <position position="1"/>
    </location>
</feature>
<dbReference type="Pfam" id="PF23572">
    <property type="entry name" value="GH3_C"/>
    <property type="match status" value="1"/>
</dbReference>
<reference evidence="2" key="1">
    <citation type="submission" date="2018-06" db="EMBL/GenBank/DDBJ databases">
        <authorList>
            <person name="Zhirakovskaya E."/>
        </authorList>
    </citation>
    <scope>NUCLEOTIDE SEQUENCE</scope>
</reference>
<protein>
    <submittedName>
        <fullName evidence="2">Putative auxin-regulated protein</fullName>
    </submittedName>
</protein>
<organism evidence="2">
    <name type="scientific">hydrothermal vent metagenome</name>
    <dbReference type="NCBI Taxonomy" id="652676"/>
    <lineage>
        <taxon>unclassified sequences</taxon>
        <taxon>metagenomes</taxon>
        <taxon>ecological metagenomes</taxon>
    </lineage>
</organism>
<proteinExistence type="predicted"/>
<evidence type="ECO:0000259" key="1">
    <source>
        <dbReference type="Pfam" id="PF23572"/>
    </source>
</evidence>
<dbReference type="AlphaFoldDB" id="A0A3B0ULT9"/>
<dbReference type="EMBL" id="UOER01000436">
    <property type="protein sequence ID" value="VAW25529.1"/>
    <property type="molecule type" value="Genomic_DNA"/>
</dbReference>
<sequence length="80" mass="9029">NKPENLNNFAVKLDTSMQQQNSYYLDLIEGKILQPLKITAIEKGGFNSYMKSVGKLGGQNKVPRLSNDRKIANELSKFKL</sequence>